<feature type="transmembrane region" description="Helical" evidence="1">
    <location>
        <begin position="317"/>
        <end position="337"/>
    </location>
</feature>
<evidence type="ECO:0000256" key="1">
    <source>
        <dbReference type="SAM" id="Phobius"/>
    </source>
</evidence>
<feature type="transmembrane region" description="Helical" evidence="1">
    <location>
        <begin position="277"/>
        <end position="297"/>
    </location>
</feature>
<dbReference type="OrthoDB" id="2603at2759"/>
<feature type="transmembrane region" description="Helical" evidence="1">
    <location>
        <begin position="349"/>
        <end position="368"/>
    </location>
</feature>
<feature type="transmembrane region" description="Helical" evidence="1">
    <location>
        <begin position="238"/>
        <end position="257"/>
    </location>
</feature>
<keyword evidence="1" id="KW-0472">Membrane</keyword>
<keyword evidence="3" id="KW-1185">Reference proteome</keyword>
<feature type="transmembrane region" description="Helical" evidence="1">
    <location>
        <begin position="100"/>
        <end position="127"/>
    </location>
</feature>
<name>A0A8H3TNW2_9TREE</name>
<keyword evidence="1" id="KW-1133">Transmembrane helix</keyword>
<evidence type="ECO:0008006" key="4">
    <source>
        <dbReference type="Google" id="ProtNLM"/>
    </source>
</evidence>
<dbReference type="EMBL" id="BLZA01000009">
    <property type="protein sequence ID" value="GHJ84515.1"/>
    <property type="molecule type" value="Genomic_DNA"/>
</dbReference>
<organism evidence="2 3">
    <name type="scientific">Naganishia liquefaciens</name>
    <dbReference type="NCBI Taxonomy" id="104408"/>
    <lineage>
        <taxon>Eukaryota</taxon>
        <taxon>Fungi</taxon>
        <taxon>Dikarya</taxon>
        <taxon>Basidiomycota</taxon>
        <taxon>Agaricomycotina</taxon>
        <taxon>Tremellomycetes</taxon>
        <taxon>Filobasidiales</taxon>
        <taxon>Filobasidiaceae</taxon>
        <taxon>Naganishia</taxon>
    </lineage>
</organism>
<proteinExistence type="predicted"/>
<feature type="transmembrane region" description="Helical" evidence="1">
    <location>
        <begin position="139"/>
        <end position="159"/>
    </location>
</feature>
<reference evidence="2" key="1">
    <citation type="submission" date="2020-07" db="EMBL/GenBank/DDBJ databases">
        <title>Draft Genome Sequence of a Deep-Sea Yeast, Naganishia (Cryptococcus) liquefaciens strain N6.</title>
        <authorList>
            <person name="Han Y.W."/>
            <person name="Kajitani R."/>
            <person name="Morimoto H."/>
            <person name="Parhat M."/>
            <person name="Tsubouchi H."/>
            <person name="Bakenova O."/>
            <person name="Ogata M."/>
            <person name="Argunhan B."/>
            <person name="Aoki R."/>
            <person name="Kajiwara S."/>
            <person name="Itoh T."/>
            <person name="Iwasaki H."/>
        </authorList>
    </citation>
    <scope>NUCLEOTIDE SEQUENCE</scope>
    <source>
        <strain evidence="2">N6</strain>
    </source>
</reference>
<protein>
    <recommendedName>
        <fullName evidence="4">Integral membrane protein</fullName>
    </recommendedName>
</protein>
<accession>A0A8H3TNW2</accession>
<sequence>MSTPPTHHVVAHSTPLRSTHLFNPTLVHLHPATELPNQPLAQSVKWSSRRARKARYAPRIHHIHNPELPISLDAKHKLGTAVIRAASVESKLKPHLDADVSFWIAVLFTLGSVVWVVNGFLVLLPIYRSSLNAVSYYRAAAATAFLGGTIFEVGSYLMVVEALNRGRETNFGSSLYSFVHSKADSELHQKHRRSMSEKTVSPDGVEEAGDERWLDDTTSEKKFVWWGKGLWHDIGYDAAYIQLWAATVFWVATITGLPGVIKGFPDNPSVAITDVFYWTPQVVGGSGFMLSAILLMLEVQTRWWKPALSDIGWHIGFWNLVGAVGFMICGAFGYSPLERWVTQSGLSTFWGSWAFLIGSGMQLYEVIWREPTDKKTA</sequence>
<dbReference type="Proteomes" id="UP000620104">
    <property type="component" value="Unassembled WGS sequence"/>
</dbReference>
<keyword evidence="1" id="KW-0812">Transmembrane</keyword>
<evidence type="ECO:0000313" key="2">
    <source>
        <dbReference type="EMBL" id="GHJ84515.1"/>
    </source>
</evidence>
<comment type="caution">
    <text evidence="2">The sequence shown here is derived from an EMBL/GenBank/DDBJ whole genome shotgun (WGS) entry which is preliminary data.</text>
</comment>
<dbReference type="AlphaFoldDB" id="A0A8H3TNW2"/>
<evidence type="ECO:0000313" key="3">
    <source>
        <dbReference type="Proteomes" id="UP000620104"/>
    </source>
</evidence>
<gene>
    <name evidence="2" type="ORF">NliqN6_0917</name>
</gene>